<dbReference type="InterPro" id="IPR011042">
    <property type="entry name" value="6-blade_b-propeller_TolB-like"/>
</dbReference>
<reference evidence="1 2" key="1">
    <citation type="submission" date="2020-01" db="EMBL/GenBank/DDBJ databases">
        <authorList>
            <consortium name="DOE Joint Genome Institute"/>
            <person name="Haridas S."/>
            <person name="Albert R."/>
            <person name="Binder M."/>
            <person name="Bloem J."/>
            <person name="Labutti K."/>
            <person name="Salamov A."/>
            <person name="Andreopoulos B."/>
            <person name="Baker S.E."/>
            <person name="Barry K."/>
            <person name="Bills G."/>
            <person name="Bluhm B.H."/>
            <person name="Cannon C."/>
            <person name="Castanera R."/>
            <person name="Culley D.E."/>
            <person name="Daum C."/>
            <person name="Ezra D."/>
            <person name="Gonzalez J.B."/>
            <person name="Henrissat B."/>
            <person name="Kuo A."/>
            <person name="Liang C."/>
            <person name="Lipzen A."/>
            <person name="Lutzoni F."/>
            <person name="Magnuson J."/>
            <person name="Mondo S."/>
            <person name="Nolan M."/>
            <person name="Ohm R."/>
            <person name="Pangilinan J."/>
            <person name="Park H.-J.H."/>
            <person name="Ramirez L."/>
            <person name="Alfaro M."/>
            <person name="Sun H."/>
            <person name="Tritt A."/>
            <person name="Yoshinaga Y."/>
            <person name="Zwiers L.-H.L."/>
            <person name="Turgeon B.G."/>
            <person name="Goodwin S.B."/>
            <person name="Spatafora J.W."/>
            <person name="Crous P.W."/>
            <person name="Grigoriev I.V."/>
        </authorList>
    </citation>
    <scope>NUCLEOTIDE SEQUENCE [LARGE SCALE GENOMIC DNA]</scope>
    <source>
        <strain evidence="1 2">CBS 611.86</strain>
    </source>
</reference>
<sequence length="397" mass="44096">MAGCGGRGNAPPPPPPPKVIIYPDPFGDVKMHYHNDKRLLLTLSATPELRMLASNHFLAQGHHRRRKAPALKKTDERLYKFETEKSCQGIARLDERHYVVITSESEDYPALILRPGTSVIWLVDVRPWELGQGLATATKLFDFVDAGCLNKVAAIPRPTTTPSHNTNTTNAAETSSWPLLLISDSTFGRILSSDPTTKQQQIWFEHPSMSPMGNASSPFGINGLEYFGGYVYYTNTSAMSLHRMKVNSLTLLPALAEPEELPMTKDKHIKIGGLDLACCTSASGDRLLILVAGAEGIFRFWQARDKWKRDYVLGNGHHWWPPTSSVVVRLGETRGAQRGVCLWVGTSRRKPSSKIPAEDRGGKVMCQLMWHVSRKGRVSPSARLYASFPSFAPQYIS</sequence>
<dbReference type="InterPro" id="IPR052998">
    <property type="entry name" value="Hetero-Diels-Alderase-like"/>
</dbReference>
<evidence type="ECO:0000313" key="1">
    <source>
        <dbReference type="EMBL" id="KAF2869937.1"/>
    </source>
</evidence>
<dbReference type="PANTHER" id="PTHR42060:SF1">
    <property type="entry name" value="NHL REPEAT-CONTAINING PROTEIN"/>
    <property type="match status" value="1"/>
</dbReference>
<evidence type="ECO:0000313" key="2">
    <source>
        <dbReference type="Proteomes" id="UP000481861"/>
    </source>
</evidence>
<dbReference type="SUPFAM" id="SSF63829">
    <property type="entry name" value="Calcium-dependent phosphotriesterase"/>
    <property type="match status" value="1"/>
</dbReference>
<dbReference type="PANTHER" id="PTHR42060">
    <property type="entry name" value="NHL REPEAT-CONTAINING PROTEIN-RELATED"/>
    <property type="match status" value="1"/>
</dbReference>
<accession>A0A7C8I3H6</accession>
<dbReference type="Gene3D" id="2.120.10.30">
    <property type="entry name" value="TolB, C-terminal domain"/>
    <property type="match status" value="1"/>
</dbReference>
<gene>
    <name evidence="1" type="ORF">BDV95DRAFT_596220</name>
</gene>
<dbReference type="Proteomes" id="UP000481861">
    <property type="component" value="Unassembled WGS sequence"/>
</dbReference>
<keyword evidence="2" id="KW-1185">Reference proteome</keyword>
<dbReference type="AlphaFoldDB" id="A0A7C8I3H6"/>
<organism evidence="1 2">
    <name type="scientific">Massariosphaeria phaeospora</name>
    <dbReference type="NCBI Taxonomy" id="100035"/>
    <lineage>
        <taxon>Eukaryota</taxon>
        <taxon>Fungi</taxon>
        <taxon>Dikarya</taxon>
        <taxon>Ascomycota</taxon>
        <taxon>Pezizomycotina</taxon>
        <taxon>Dothideomycetes</taxon>
        <taxon>Pleosporomycetidae</taxon>
        <taxon>Pleosporales</taxon>
        <taxon>Pleosporales incertae sedis</taxon>
        <taxon>Massariosphaeria</taxon>
    </lineage>
</organism>
<protein>
    <recommendedName>
        <fullName evidence="3">WD40-repeat-containing domain protein</fullName>
    </recommendedName>
</protein>
<dbReference type="EMBL" id="JAADJZ010000015">
    <property type="protein sequence ID" value="KAF2869937.1"/>
    <property type="molecule type" value="Genomic_DNA"/>
</dbReference>
<evidence type="ECO:0008006" key="3">
    <source>
        <dbReference type="Google" id="ProtNLM"/>
    </source>
</evidence>
<proteinExistence type="predicted"/>
<name>A0A7C8I3H6_9PLEO</name>
<dbReference type="OrthoDB" id="3756138at2759"/>
<comment type="caution">
    <text evidence="1">The sequence shown here is derived from an EMBL/GenBank/DDBJ whole genome shotgun (WGS) entry which is preliminary data.</text>
</comment>